<feature type="compositionally biased region" description="Polar residues" evidence="4">
    <location>
        <begin position="4149"/>
        <end position="4178"/>
    </location>
</feature>
<feature type="compositionally biased region" description="Low complexity" evidence="4">
    <location>
        <begin position="1707"/>
        <end position="1718"/>
    </location>
</feature>
<feature type="compositionally biased region" description="Polar residues" evidence="4">
    <location>
        <begin position="3311"/>
        <end position="3320"/>
    </location>
</feature>
<dbReference type="eggNOG" id="KOG4177">
    <property type="taxonomic scope" value="Eukaryota"/>
</dbReference>
<evidence type="ECO:0000256" key="1">
    <source>
        <dbReference type="ARBA" id="ARBA00022737"/>
    </source>
</evidence>
<feature type="compositionally biased region" description="Basic and acidic residues" evidence="4">
    <location>
        <begin position="2599"/>
        <end position="2609"/>
    </location>
</feature>
<feature type="compositionally biased region" description="Basic and acidic residues" evidence="4">
    <location>
        <begin position="3464"/>
        <end position="3479"/>
    </location>
</feature>
<feature type="compositionally biased region" description="Basic and acidic residues" evidence="4">
    <location>
        <begin position="3592"/>
        <end position="3601"/>
    </location>
</feature>
<feature type="compositionally biased region" description="Polar residues" evidence="4">
    <location>
        <begin position="3095"/>
        <end position="3107"/>
    </location>
</feature>
<organism evidence="5 6">
    <name type="scientific">Arthrobotrys oligospora (strain ATCC 24927 / CBS 115.81 / DSM 1491)</name>
    <name type="common">Nematode-trapping fungus</name>
    <name type="synonym">Didymozoophaga oligospora</name>
    <dbReference type="NCBI Taxonomy" id="756982"/>
    <lineage>
        <taxon>Eukaryota</taxon>
        <taxon>Fungi</taxon>
        <taxon>Dikarya</taxon>
        <taxon>Ascomycota</taxon>
        <taxon>Pezizomycotina</taxon>
        <taxon>Orbiliomycetes</taxon>
        <taxon>Orbiliales</taxon>
        <taxon>Orbiliaceae</taxon>
        <taxon>Orbilia</taxon>
        <taxon>Orbilia oligospora</taxon>
    </lineage>
</organism>
<feature type="region of interest" description="Disordered" evidence="4">
    <location>
        <begin position="4549"/>
        <end position="4586"/>
    </location>
</feature>
<feature type="compositionally biased region" description="Basic and acidic residues" evidence="4">
    <location>
        <begin position="1091"/>
        <end position="1106"/>
    </location>
</feature>
<feature type="compositionally biased region" description="Polar residues" evidence="4">
    <location>
        <begin position="3808"/>
        <end position="3817"/>
    </location>
</feature>
<keyword evidence="6" id="KW-1185">Reference proteome</keyword>
<feature type="compositionally biased region" description="Basic and acidic residues" evidence="4">
    <location>
        <begin position="2486"/>
        <end position="2496"/>
    </location>
</feature>
<reference evidence="5 6" key="1">
    <citation type="journal article" date="2011" name="PLoS Pathog.">
        <title>Genomic and proteomic analyses of the fungus Arthrobotrys oligospora provide insights into nematode-trap formation.</title>
        <authorList>
            <person name="Yang J."/>
            <person name="Wang L."/>
            <person name="Ji X."/>
            <person name="Feng Y."/>
            <person name="Li X."/>
            <person name="Zou C."/>
            <person name="Xu J."/>
            <person name="Ren Y."/>
            <person name="Mi Q."/>
            <person name="Wu J."/>
            <person name="Liu S."/>
            <person name="Liu Y."/>
            <person name="Huang X."/>
            <person name="Wang H."/>
            <person name="Niu X."/>
            <person name="Li J."/>
            <person name="Liang L."/>
            <person name="Luo Y."/>
            <person name="Ji K."/>
            <person name="Zhou W."/>
            <person name="Yu Z."/>
            <person name="Li G."/>
            <person name="Liu Y."/>
            <person name="Li L."/>
            <person name="Qiao M."/>
            <person name="Feng L."/>
            <person name="Zhang K.-Q."/>
        </authorList>
    </citation>
    <scope>NUCLEOTIDE SEQUENCE [LARGE SCALE GENOMIC DNA]</scope>
    <source>
        <strain evidence="6">ATCC 24927 / CBS 115.81 / DSM 1491</strain>
    </source>
</reference>
<feature type="compositionally biased region" description="Polar residues" evidence="4">
    <location>
        <begin position="610"/>
        <end position="619"/>
    </location>
</feature>
<protein>
    <submittedName>
        <fullName evidence="5">Uncharacterized protein</fullName>
    </submittedName>
</protein>
<feature type="compositionally biased region" description="Basic and acidic residues" evidence="4">
    <location>
        <begin position="2292"/>
        <end position="2305"/>
    </location>
</feature>
<dbReference type="OMA" id="TNQHFFS"/>
<feature type="compositionally biased region" description="Basic and acidic residues" evidence="4">
    <location>
        <begin position="1522"/>
        <end position="1536"/>
    </location>
</feature>
<feature type="compositionally biased region" description="Polar residues" evidence="4">
    <location>
        <begin position="872"/>
        <end position="893"/>
    </location>
</feature>
<feature type="compositionally biased region" description="Basic and acidic residues" evidence="4">
    <location>
        <begin position="2445"/>
        <end position="2455"/>
    </location>
</feature>
<feature type="region of interest" description="Disordered" evidence="4">
    <location>
        <begin position="3021"/>
        <end position="3936"/>
    </location>
</feature>
<feature type="region of interest" description="Disordered" evidence="4">
    <location>
        <begin position="1783"/>
        <end position="2795"/>
    </location>
</feature>
<feature type="region of interest" description="Disordered" evidence="4">
    <location>
        <begin position="3950"/>
        <end position="4187"/>
    </location>
</feature>
<feature type="compositionally biased region" description="Basic and acidic residues" evidence="4">
    <location>
        <begin position="2248"/>
        <end position="2263"/>
    </location>
</feature>
<feature type="compositionally biased region" description="Polar residues" evidence="4">
    <location>
        <begin position="2909"/>
        <end position="2921"/>
    </location>
</feature>
<feature type="compositionally biased region" description="Basic and acidic residues" evidence="4">
    <location>
        <begin position="3666"/>
        <end position="3679"/>
    </location>
</feature>
<feature type="compositionally biased region" description="Polar residues" evidence="4">
    <location>
        <begin position="3653"/>
        <end position="3664"/>
    </location>
</feature>
<dbReference type="PANTHER" id="PTHR24198:SF165">
    <property type="entry name" value="ANKYRIN REPEAT-CONTAINING PROTEIN-RELATED"/>
    <property type="match status" value="1"/>
</dbReference>
<feature type="compositionally biased region" description="Polar residues" evidence="4">
    <location>
        <begin position="1919"/>
        <end position="1932"/>
    </location>
</feature>
<gene>
    <name evidence="5" type="ORF">AOL_s00081g234</name>
</gene>
<dbReference type="PROSITE" id="PS50297">
    <property type="entry name" value="ANK_REP_REGION"/>
    <property type="match status" value="6"/>
</dbReference>
<feature type="repeat" description="ANK" evidence="3">
    <location>
        <begin position="326"/>
        <end position="358"/>
    </location>
</feature>
<feature type="region of interest" description="Disordered" evidence="4">
    <location>
        <begin position="4365"/>
        <end position="4520"/>
    </location>
</feature>
<dbReference type="GeneID" id="22894256"/>
<feature type="compositionally biased region" description="Polar residues" evidence="4">
    <location>
        <begin position="3188"/>
        <end position="3215"/>
    </location>
</feature>
<dbReference type="Pfam" id="PF12796">
    <property type="entry name" value="Ank_2"/>
    <property type="match status" value="4"/>
</dbReference>
<feature type="compositionally biased region" description="Polar residues" evidence="4">
    <location>
        <begin position="4110"/>
        <end position="4126"/>
    </location>
</feature>
<dbReference type="RefSeq" id="XP_011123353.1">
    <property type="nucleotide sequence ID" value="XM_011125051.1"/>
</dbReference>
<feature type="compositionally biased region" description="Basic and acidic residues" evidence="4">
    <location>
        <begin position="4083"/>
        <end position="4093"/>
    </location>
</feature>
<keyword evidence="2 3" id="KW-0040">ANK repeat</keyword>
<feature type="compositionally biased region" description="Polar residues" evidence="4">
    <location>
        <begin position="3603"/>
        <end position="3623"/>
    </location>
</feature>
<feature type="compositionally biased region" description="Polar residues" evidence="4">
    <location>
        <begin position="4301"/>
        <end position="4318"/>
    </location>
</feature>
<feature type="compositionally biased region" description="Low complexity" evidence="4">
    <location>
        <begin position="1593"/>
        <end position="1602"/>
    </location>
</feature>
<feature type="compositionally biased region" description="Polar residues" evidence="4">
    <location>
        <begin position="2073"/>
        <end position="2103"/>
    </location>
</feature>
<feature type="compositionally biased region" description="Polar residues" evidence="4">
    <location>
        <begin position="3152"/>
        <end position="3169"/>
    </location>
</feature>
<feature type="compositionally biased region" description="Basic and acidic residues" evidence="4">
    <location>
        <begin position="824"/>
        <end position="840"/>
    </location>
</feature>
<feature type="repeat" description="ANK" evidence="3">
    <location>
        <begin position="69"/>
        <end position="93"/>
    </location>
</feature>
<feature type="compositionally biased region" description="Polar residues" evidence="4">
    <location>
        <begin position="1695"/>
        <end position="1706"/>
    </location>
</feature>
<feature type="region of interest" description="Disordered" evidence="4">
    <location>
        <begin position="602"/>
        <end position="1542"/>
    </location>
</feature>
<feature type="compositionally biased region" description="Basic and acidic residues" evidence="4">
    <location>
        <begin position="2873"/>
        <end position="2888"/>
    </location>
</feature>
<sequence>MDEAAKIDQDAKDLYLRILENRQDQLSYQNFSQDVLNATVHIAAANGEDDVVRKLLDQSEASPTSLDKDGKTPLHHAAAGGHCGVIKILLERGNAQQRYYIDTIDNAKKGKVALYYSASGGHGDATKLLIAEGANLDVRNDYGQTLLHQLAESGNEMAVRFLFEQLRIPSIDLEDNLLNTPLYAAVKRGRASMARLLVEYGANKNVKDKDGETMFHKASRTGDTRAIQPLLEIGLDPFALTNKGENVLYTAARQKQEGFMKELLTVIISKHGITGKALFCAREDDPSRWGLLHQAASQGCLDTIKALLSVAEEAGVGLDINELDSLGRPPLYLAAETGCHKIVELLEARGAKVDILDARGRTFLHRAIREGNVAAADIFATRETSPNLNSIKDNDGNIPLHLAGENAYEAVKSLLKKELGSYLTQRNTLGRNPLHEVAASNDSAARILGLYLQYGKPLWLRYFKDGNDENALHLAVLKGNIQMVRQLLHPDRLAKKQIEAKDKALETALHKAARYGYVAIVQLLLEKGSSEVERDIRGRIPLHTAARGGKSEVVKVFKFRVGLTNENVKVTWEEYEAFKDNDHKTPYELAVESEDEATIELFSKPRDPNDTSAEATCESSQKEVLPPQHGAEQDNEPDSVQEAPKESEREQTPERETINGSQEQGQDRASTKRENSSEGLAHQTSGLGIVSSPGPAERQPPQHIIDNAIPSRSPEDVDDFTPTEEAGLPPTVIVSQSPGDDPPIGETDNGNNLDELSSDKDSTSNGHKNTPIREKQGREGPPEKLDVKPDYLENIKVSNPRPILDVEEPRLEDPENTNAIASHSQEDKDRSGTDDEKPITQEDSTEDNQVDVNNSTEGRSSDGDSTKEAQAPETTGATTNISSHKENTVTYPISDNPEALKDIAENSPSGYDPIEISKGVVGSESAGDFINAGSPSVYSPPRSDEIPKKPVIDVNGEPKPEATLELEVGPEATKEENLSGENFPHDSYGPSESVLNPSHDLTDVNLKTGETNSTPVRGNIPESISGGPASTVEAGQLPNPSPEDHLSDSARSEPVDYAGSEKTAEPEQITPTGLDHLNTPGSHHIGSAGKTHVDSQMDTAELDKIKFPRPASVASAGMQHVNSAEMENIDPVGPGPIGSPETEQKDSVEAEPTGSAASREISGPERTGFMGLDGKSSSGSNYLEFDEVDTDFAEPQNNIDLVGPARASHAGVERSDSAESEPTNSTRPIQPSLPKHIDSIESNDGNSSKSECLDTDEIESTDSAEILTQNIDSAGPEESEISSPTVEQSNYVESGPMGSTESVHITEPEPTGPIGSEDVDGSSARSEDLDPDEIEYTDPAEARNMDPAEPEKIDSPRVEESDPTKSELIDSVGSVHTAETQNTGIAGPKQIDPHGEEPNDSATSELIDCPTPELIGSTGSGGGNYPRSEYLDSGEIDQADPTKTQIIHPPQPEHGDSTSRPKHIELARVEQSDPAEPESIDLAGSVRIAEPKPTDPTTSDYINSAGSNNINSAEIEQINSAETKDIDSARIEKGDYGEPEPIDLASSAESERIAGPEHINPATSDHIKSIRPDHSGPDGVDIVDSTESGQTAGPDDIGSPISDDIDFAGPRQIDSTGVERANSSETQNHVSIGLEHSNTGGSEVKESPESGNIIGSERIAVPEEIVSPELDRVSSDGSEDIESARSDCNYAGSKHANSTGTGQSDLDGTTPDGDPTTPEIIDSSRIEYFDSAPKIEQDDSAGMGSVDSAGSNHTDSNNIEHVDSTGLEHAVGLKGIGSTELERTYSAGSEHSNYSPELEHIDPAERERDGSVETESILLPAETEDIMPTGTGNNDAASAEHMNFAQSDHNDSSDDDSLCDKSSSDSQGNCGENSQNTPIPNPLDINRTNSPIKLRHENSNATDSLVSSPEDSLVDGSPTAPSFSAPSDTAVASGTVPVDNVKNTPEPTDLSEISMPTSPSTKNSGVGTPNEAASCAPSSIFGDATRANESDGVVHAETPGSAGTLEEDYNGTIENKVEIGKDDIAPEATSAPFATSPPNPSACESPVGDSSNISNDANVYGNESVGSEVVTLSEPSQFTTGSVSSNSNSKELLGNDTTKSSQKIPIGEDPEISEMVDSSSNHRDRSDKICSDPGSQLVPVNNVGDGTNINTSSSPRESVHGDNHDQTDLPVPEARIDSIDEGSVDGPAGAHPNLPENCNNEEGISTVGGIENPPKDNLTANATDGDISKAQGNNSDPTTSSENLVPHIRKESIDEVREHPLHDDNDESGSAANSICPNKNSSNISATEENPIGERGHSPSLKDKSASFNDDAETKDKEITEQDDTTGPKQNSPSSASDEIIREGENERGTDKSSDTALDRVGGNGSVGSGLVDESPYTTNNPANDNTDNNIITESATGLSPAQENASSSTDPKILEQEHKEENYRSEDCVDGIASPGSATSSCTDFEKLREHSSEGEDVNAASTNPSRPGLEQSARSTTKGLDPTDVDHGKKDPAVGDRSGVSRSEAATETDIPHQGNTMSCSDPSREAIASGPENSESTIEESPQAKLTEESKRTSGPDGDISEPSSEDEVSPEQFTPRSNAIDDDPIEITPNVTRTQVEKAGSETKAKGYLVGDSSNTPNDRDPEASYSRRPSIYSSPSLSPINPPEECENRTNIDTGIPEEIGGIGEANIDNGGIQAPEKPQNDVIAPQPAELETSSDGPQGSGIQTSFSAIPSQPEASNHSPKMDHVDTYTPQILTPGNHGPENNMSDDSYQTLPPNNDPLYDAGAVDTEVDTEVNTPRSPVQGNTSDYDLEAGNVNIDASKLLEPETSGHICGGCMENHTVQPGAPSASELENTSEGGYTLEDTPQPESQFTPEDHDLGKAVTPQLIDEPHDDKAQGARDHTYNDTSPCSRTSEMKEPLDSENDPQPRTSAPASKTTSHHSERDNAYAETPQTPIFDLSDQDTGNLGAATGDPQSVVPKELDHGYDSEKNNSDDATAAVVSKIVDNVESPRTNTAIDNAPQSRLPIKSETSVGIIVGDDDYKNSGAPELPMPHPSNNGSKNADIDDNNLDATGLETNHPFERLDGDSGASEIVSMPPSPTAIPDPGNSGQGNSSTSFSTSQRAGPDNTDHAPPQLDVDCGDPEPGAPGHTSEKLGTGATAHQPVAPQVSQDAPQKEGTGSNTPQLAPLIFNNHDSGKSDADTNEVSPALSGTSSIAENNDINTISPQLTGTKAKDAPGKSDNSSGIPTQVVRSTDEVSNAPSECGVIEHSDQSEVVVSKGSHNQEEGGTNDNSFQNTVSHGGNCPEEVETVDSAPPQPSSKDKNTLAKTETNDSFSDPAVLTPKPTLGGVYSDSNDYQSTDTLSETGSSHGGFDPNGSDEPPAGSTSELKPRHTAEVVGLDENHPQPNASQMDGNGPEQKDVTNTPQGSENISQLELNGPPILSIASSGNEGNPNQEIGQPGVLTGPLITTTSPPPKILEAHETARPALGREESNPSDIITPQPRNMELEIPRGDQEEEGSVTLAISGNEPQSHIIPAKDNVPQIPEANAIDAIENPSPNNLENSSQEKDSDNLSHTILPPQGNLNEGPIGDPVTDSFSGDANLANENRDNWERVCDGTTNTISDGDTASQSTINSSAKAPYHDSSGFLEERSNNSNNGSPPKSTTTILNPSLVPSSNPKKALDNIEASPKDLEGGDFENTTTGKAATSNPHNNSEESDDNEDEIFFVSENTTEDFPTFSTGTTNNPDGKISDSLNRTPASPISSKPCTSNPVRTNQISQSRDQPAEASSAQLGPMVEGLQQPTAENTNKFELDSIKSPSPVEENSTSNSSGHDIAHLREPNSSDLNTVESSEPQKPGDDPPLPSSTTSNSEESSADQSNGPSISFSEQNNPNLARQPSLEPLSQTSGPTPPIPASVEIGSNRELLPITQTTGGDSESIKFSEATRGDPSEQCFIIENGSVDENIAPVNLEPSDTQPLQSPANKDSAENTRAVQIIPTTPVTASDAIHDYPGPQSQEAINTEDPSDRTNEKSTMPIRPENSPPNNTTTTMEEHVSDCNKGLPEEEAPDTEALSPSPLFSNFPNVPSRRLMGPESSSDPVHHKGSDPKKVVNSLDVDTPLMFHPNSPFSTQSSDPQGSSAQDSTEDISGDSTKSGATVVGLGVSLPQNTTTDNNHGHSTPEAATNCESSLSGGNLDTVGASPSRLNNTTIVATTAASENATILQIAGPVKIDVIPAGTTASKSTIVVPSTTSSPLNGMNIELVALTPEAKSIPQPTSNLLSSGNPATVAGIPSDSTRALLPGANPSSGNAAAPETPVAQNRALTSPSTTGQPLSSADEAIAKVPASNIVVTETVVPSNGTSSSSITNSLSGGSPVGVIGNALPPPANTPSNGVAAPEIAVNPNGTDASPSTTGSLFSSTPVAITKIPSNGTSATETGATGTNTSSPVTNPLPSNTLATATGAPLNNVTTAGNSVPSNNTRTSLSITIPQSNSAPAPTAGSSPDKTSASPSAVNVEQNNASPTATTTAPSGTNASPSIRNSLSNGLIVAKASVTSAASSIKNWFFSTSTPANSGNPRGTQSDIRETSQNGNSHDAESSAASTSDWELVDFKEESGYIYSVGVSTGFQISYYDIISLNGNVTQAYP</sequence>
<evidence type="ECO:0000256" key="4">
    <source>
        <dbReference type="SAM" id="MobiDB-lite"/>
    </source>
</evidence>
<dbReference type="PANTHER" id="PTHR24198">
    <property type="entry name" value="ANKYRIN REPEAT AND PROTEIN KINASE DOMAIN-CONTAINING PROTEIN"/>
    <property type="match status" value="1"/>
</dbReference>
<feature type="repeat" description="ANK" evidence="3">
    <location>
        <begin position="177"/>
        <end position="209"/>
    </location>
</feature>
<feature type="compositionally biased region" description="Polar residues" evidence="4">
    <location>
        <begin position="3271"/>
        <end position="3285"/>
    </location>
</feature>
<accession>G1XFU1</accession>
<proteinExistence type="predicted"/>
<feature type="compositionally biased region" description="Polar residues" evidence="4">
    <location>
        <begin position="4386"/>
        <end position="4405"/>
    </location>
</feature>
<feature type="repeat" description="ANK" evidence="3">
    <location>
        <begin position="109"/>
        <end position="141"/>
    </location>
</feature>
<keyword evidence="1" id="KW-0677">Repeat</keyword>
<feature type="compositionally biased region" description="Basic and acidic residues" evidence="4">
    <location>
        <begin position="771"/>
        <end position="793"/>
    </location>
</feature>
<feature type="compositionally biased region" description="Low complexity" evidence="4">
    <location>
        <begin position="1502"/>
        <end position="1513"/>
    </location>
</feature>
<feature type="compositionally biased region" description="Polar residues" evidence="4">
    <location>
        <begin position="4430"/>
        <end position="4500"/>
    </location>
</feature>
<dbReference type="InterPro" id="IPR002110">
    <property type="entry name" value="Ankyrin_rpt"/>
</dbReference>
<feature type="compositionally biased region" description="Polar residues" evidence="4">
    <location>
        <begin position="2268"/>
        <end position="2288"/>
    </location>
</feature>
<feature type="compositionally biased region" description="Polar residues" evidence="4">
    <location>
        <begin position="1748"/>
        <end position="1757"/>
    </location>
</feature>
<dbReference type="EMBL" id="ADOT01000147">
    <property type="protein sequence ID" value="EGX47907.1"/>
    <property type="molecule type" value="Genomic_DNA"/>
</dbReference>
<feature type="compositionally biased region" description="Polar residues" evidence="4">
    <location>
        <begin position="3337"/>
        <end position="3353"/>
    </location>
</feature>
<feature type="compositionally biased region" description="Polar residues" evidence="4">
    <location>
        <begin position="2534"/>
        <end position="2543"/>
    </location>
</feature>
<evidence type="ECO:0000256" key="3">
    <source>
        <dbReference type="PROSITE-ProRule" id="PRU00023"/>
    </source>
</evidence>
<feature type="compositionally biased region" description="Basic and acidic residues" evidence="4">
    <location>
        <begin position="1042"/>
        <end position="1054"/>
    </location>
</feature>
<feature type="compositionally biased region" description="Polar residues" evidence="4">
    <location>
        <begin position="2325"/>
        <end position="2337"/>
    </location>
</feature>
<feature type="compositionally biased region" description="Basic and acidic residues" evidence="4">
    <location>
        <begin position="1340"/>
        <end position="1368"/>
    </location>
</feature>
<feature type="compositionally biased region" description="Acidic residues" evidence="4">
    <location>
        <begin position="1253"/>
        <end position="1262"/>
    </location>
</feature>
<feature type="compositionally biased region" description="Basic and acidic residues" evidence="4">
    <location>
        <begin position="2964"/>
        <end position="2977"/>
    </location>
</feature>
<feature type="compositionally biased region" description="Acidic residues" evidence="4">
    <location>
        <begin position="1329"/>
        <end position="1338"/>
    </location>
</feature>
<feature type="compositionally biased region" description="Basic and acidic residues" evidence="4">
    <location>
        <begin position="2339"/>
        <end position="2358"/>
    </location>
</feature>
<feature type="compositionally biased region" description="Basic and acidic residues" evidence="4">
    <location>
        <begin position="3922"/>
        <end position="3934"/>
    </location>
</feature>
<evidence type="ECO:0000313" key="6">
    <source>
        <dbReference type="Proteomes" id="UP000008784"/>
    </source>
</evidence>
<dbReference type="SMART" id="SM00248">
    <property type="entry name" value="ANK"/>
    <property type="match status" value="15"/>
</dbReference>
<feature type="compositionally biased region" description="Low complexity" evidence="4">
    <location>
        <begin position="4501"/>
        <end position="4520"/>
    </location>
</feature>
<feature type="compositionally biased region" description="Basic and acidic residues" evidence="4">
    <location>
        <begin position="2015"/>
        <end position="2024"/>
    </location>
</feature>
<evidence type="ECO:0000313" key="5">
    <source>
        <dbReference type="EMBL" id="EGX47907.1"/>
    </source>
</evidence>
<feature type="compositionally biased region" description="Basic and acidic residues" evidence="4">
    <location>
        <begin position="942"/>
        <end position="962"/>
    </location>
</feature>
<feature type="region of interest" description="Disordered" evidence="4">
    <location>
        <begin position="2818"/>
        <end position="2979"/>
    </location>
</feature>
<feature type="compositionally biased region" description="Polar residues" evidence="4">
    <location>
        <begin position="2144"/>
        <end position="2156"/>
    </location>
</feature>
<feature type="repeat" description="ANK" evidence="3">
    <location>
        <begin position="504"/>
        <end position="536"/>
    </location>
</feature>
<dbReference type="PROSITE" id="PS50088">
    <property type="entry name" value="ANK_REPEAT"/>
    <property type="match status" value="6"/>
</dbReference>
<feature type="compositionally biased region" description="Polar residues" evidence="4">
    <location>
        <begin position="1621"/>
        <end position="1641"/>
    </location>
</feature>
<feature type="compositionally biased region" description="Polar residues" evidence="4">
    <location>
        <begin position="2778"/>
        <end position="2792"/>
    </location>
</feature>
<feature type="compositionally biased region" description="Polar residues" evidence="4">
    <location>
        <begin position="1867"/>
        <end position="1878"/>
    </location>
</feature>
<dbReference type="Proteomes" id="UP000008784">
    <property type="component" value="Unassembled WGS sequence"/>
</dbReference>
<feature type="compositionally biased region" description="Polar residues" evidence="4">
    <location>
        <begin position="1220"/>
        <end position="1229"/>
    </location>
</feature>
<feature type="compositionally biased region" description="Polar residues" evidence="4">
    <location>
        <begin position="2048"/>
        <end position="2057"/>
    </location>
</feature>
<feature type="compositionally biased region" description="Polar residues" evidence="4">
    <location>
        <begin position="2697"/>
        <end position="2725"/>
    </location>
</feature>
<feature type="compositionally biased region" description="Basic and acidic residues" evidence="4">
    <location>
        <begin position="1797"/>
        <end position="1811"/>
    </location>
</feature>
<feature type="compositionally biased region" description="Polar residues" evidence="4">
    <location>
        <begin position="3407"/>
        <end position="3421"/>
    </location>
</feature>
<feature type="compositionally biased region" description="Basic and acidic residues" evidence="4">
    <location>
        <begin position="1451"/>
        <end position="1471"/>
    </location>
</feature>
<feature type="compositionally biased region" description="Polar residues" evidence="4">
    <location>
        <begin position="2394"/>
        <end position="2411"/>
    </location>
</feature>
<feature type="compositionally biased region" description="Low complexity" evidence="4">
    <location>
        <begin position="3540"/>
        <end position="3550"/>
    </location>
</feature>
<feature type="compositionally biased region" description="Polar residues" evidence="4">
    <location>
        <begin position="3828"/>
        <end position="3839"/>
    </location>
</feature>
<feature type="compositionally biased region" description="Low complexity" evidence="4">
    <location>
        <begin position="2378"/>
        <end position="2393"/>
    </location>
</feature>
<feature type="compositionally biased region" description="Polar residues" evidence="4">
    <location>
        <begin position="3430"/>
        <end position="3443"/>
    </location>
</feature>
<feature type="compositionally biased region" description="Polar residues" evidence="4">
    <location>
        <begin position="3684"/>
        <end position="3697"/>
    </location>
</feature>
<comment type="caution">
    <text evidence="5">The sequence shown here is derived from an EMBL/GenBank/DDBJ whole genome shotgun (WGS) entry which is preliminary data.</text>
</comment>
<feature type="compositionally biased region" description="Polar residues" evidence="4">
    <location>
        <begin position="3861"/>
        <end position="3893"/>
    </location>
</feature>
<feature type="region of interest" description="Disordered" evidence="4">
    <location>
        <begin position="4256"/>
        <end position="4319"/>
    </location>
</feature>
<dbReference type="STRING" id="756982.G1XFU1"/>
<dbReference type="PRINTS" id="PR01415">
    <property type="entry name" value="ANKYRIN"/>
</dbReference>
<feature type="compositionally biased region" description="Polar residues" evidence="4">
    <location>
        <begin position="1899"/>
        <end position="1910"/>
    </location>
</feature>
<feature type="compositionally biased region" description="Polar residues" evidence="4">
    <location>
        <begin position="2230"/>
        <end position="2243"/>
    </location>
</feature>
<dbReference type="Gene3D" id="1.25.40.20">
    <property type="entry name" value="Ankyrin repeat-containing domain"/>
    <property type="match status" value="3"/>
</dbReference>
<feature type="compositionally biased region" description="Polar residues" evidence="4">
    <location>
        <begin position="3957"/>
        <end position="3987"/>
    </location>
</feature>
<feature type="compositionally biased region" description="Basic and acidic residues" evidence="4">
    <location>
        <begin position="1848"/>
        <end position="1863"/>
    </location>
</feature>
<name>G1XFU1_ARTOA</name>
<feature type="compositionally biased region" description="Basic and acidic residues" evidence="4">
    <location>
        <begin position="1565"/>
        <end position="1576"/>
    </location>
</feature>
<feature type="compositionally biased region" description="Polar residues" evidence="4">
    <location>
        <begin position="3714"/>
        <end position="3777"/>
    </location>
</feature>
<feature type="compositionally biased region" description="Low complexity" evidence="4">
    <location>
        <begin position="3639"/>
        <end position="3652"/>
    </location>
</feature>
<dbReference type="InterPro" id="IPR036770">
    <property type="entry name" value="Ankyrin_rpt-contain_sf"/>
</dbReference>
<feature type="repeat" description="ANK" evidence="3">
    <location>
        <begin position="210"/>
        <end position="242"/>
    </location>
</feature>
<feature type="compositionally biased region" description="Low complexity" evidence="4">
    <location>
        <begin position="2657"/>
        <end position="2678"/>
    </location>
</feature>
<feature type="compositionally biased region" description="Polar residues" evidence="4">
    <location>
        <begin position="3225"/>
        <end position="3246"/>
    </location>
</feature>
<feature type="compositionally biased region" description="Acidic residues" evidence="4">
    <location>
        <begin position="3701"/>
        <end position="3710"/>
    </location>
</feature>
<feature type="compositionally biased region" description="Polar residues" evidence="4">
    <location>
        <begin position="4257"/>
        <end position="4269"/>
    </location>
</feature>
<feature type="compositionally biased region" description="Basic and acidic residues" evidence="4">
    <location>
        <begin position="2413"/>
        <end position="2428"/>
    </location>
</feature>
<feature type="compositionally biased region" description="Basic and acidic residues" evidence="4">
    <location>
        <begin position="1722"/>
        <end position="1737"/>
    </location>
</feature>
<feature type="compositionally biased region" description="Polar residues" evidence="4">
    <location>
        <begin position="1240"/>
        <end position="1250"/>
    </location>
</feature>
<feature type="compositionally biased region" description="Polar residues" evidence="4">
    <location>
        <begin position="1281"/>
        <end position="1303"/>
    </location>
</feature>
<feature type="compositionally biased region" description="Polar residues" evidence="4">
    <location>
        <begin position="1786"/>
        <end position="1795"/>
    </location>
</feature>
<dbReference type="SUPFAM" id="SSF48403">
    <property type="entry name" value="Ankyrin repeat"/>
    <property type="match status" value="2"/>
</dbReference>
<feature type="compositionally biased region" description="Low complexity" evidence="4">
    <location>
        <begin position="2629"/>
        <end position="2644"/>
    </location>
</feature>
<feature type="compositionally biased region" description="Basic and acidic residues" evidence="4">
    <location>
        <begin position="2120"/>
        <end position="2130"/>
    </location>
</feature>
<feature type="compositionally biased region" description="Polar residues" evidence="4">
    <location>
        <begin position="2734"/>
        <end position="2760"/>
    </location>
</feature>
<feature type="compositionally biased region" description="Basic and acidic residues" evidence="4">
    <location>
        <begin position="665"/>
        <end position="676"/>
    </location>
</feature>
<evidence type="ECO:0000256" key="2">
    <source>
        <dbReference type="ARBA" id="ARBA00023043"/>
    </source>
</evidence>
<feature type="compositionally biased region" description="Basic and acidic residues" evidence="4">
    <location>
        <begin position="643"/>
        <end position="657"/>
    </location>
</feature>
<feature type="compositionally biased region" description="Basic and acidic residues" evidence="4">
    <location>
        <begin position="2157"/>
        <end position="2167"/>
    </location>
</feature>
<feature type="compositionally biased region" description="Polar residues" evidence="4">
    <location>
        <begin position="1954"/>
        <end position="1967"/>
    </location>
</feature>
<dbReference type="InParanoid" id="G1XFU1"/>
<feature type="compositionally biased region" description="Low complexity" evidence="4">
    <location>
        <begin position="4023"/>
        <end position="4034"/>
    </location>
</feature>
<feature type="compositionally biased region" description="Low complexity" evidence="4">
    <location>
        <begin position="4412"/>
        <end position="4429"/>
    </location>
</feature>
<feature type="region of interest" description="Disordered" evidence="4">
    <location>
        <begin position="1557"/>
        <end position="1760"/>
    </location>
</feature>
<feature type="compositionally biased region" description="Polar residues" evidence="4">
    <location>
        <begin position="1263"/>
        <end position="1272"/>
    </location>
</feature>
<dbReference type="HOGENOM" id="CLU_223559_0_0_1"/>